<accession>A0AA88AGZ6</accession>
<dbReference type="EMBL" id="BTGU01000021">
    <property type="protein sequence ID" value="GMN45778.1"/>
    <property type="molecule type" value="Genomic_DNA"/>
</dbReference>
<organism evidence="2 3">
    <name type="scientific">Ficus carica</name>
    <name type="common">Common fig</name>
    <dbReference type="NCBI Taxonomy" id="3494"/>
    <lineage>
        <taxon>Eukaryota</taxon>
        <taxon>Viridiplantae</taxon>
        <taxon>Streptophyta</taxon>
        <taxon>Embryophyta</taxon>
        <taxon>Tracheophyta</taxon>
        <taxon>Spermatophyta</taxon>
        <taxon>Magnoliopsida</taxon>
        <taxon>eudicotyledons</taxon>
        <taxon>Gunneridae</taxon>
        <taxon>Pentapetalae</taxon>
        <taxon>rosids</taxon>
        <taxon>fabids</taxon>
        <taxon>Rosales</taxon>
        <taxon>Moraceae</taxon>
        <taxon>Ficeae</taxon>
        <taxon>Ficus</taxon>
    </lineage>
</organism>
<name>A0AA88AGZ6_FICCA</name>
<proteinExistence type="predicted"/>
<protein>
    <submittedName>
        <fullName evidence="2">Uncharacterized protein</fullName>
    </submittedName>
</protein>
<evidence type="ECO:0000313" key="2">
    <source>
        <dbReference type="EMBL" id="GMN45778.1"/>
    </source>
</evidence>
<comment type="caution">
    <text evidence="2">The sequence shown here is derived from an EMBL/GenBank/DDBJ whole genome shotgun (WGS) entry which is preliminary data.</text>
</comment>
<keyword evidence="3" id="KW-1185">Reference proteome</keyword>
<dbReference type="Proteomes" id="UP001187192">
    <property type="component" value="Unassembled WGS sequence"/>
</dbReference>
<reference evidence="2" key="1">
    <citation type="submission" date="2023-07" db="EMBL/GenBank/DDBJ databases">
        <title>draft genome sequence of fig (Ficus carica).</title>
        <authorList>
            <person name="Takahashi T."/>
            <person name="Nishimura K."/>
        </authorList>
    </citation>
    <scope>NUCLEOTIDE SEQUENCE</scope>
</reference>
<feature type="region of interest" description="Disordered" evidence="1">
    <location>
        <begin position="1"/>
        <end position="36"/>
    </location>
</feature>
<dbReference type="AlphaFoldDB" id="A0AA88AGZ6"/>
<gene>
    <name evidence="2" type="ORF">TIFTF001_014970</name>
</gene>
<sequence length="170" mass="17837">MSTGGVRRGSSRSGGAVEGRGRKGILGGSRSSPWGRKKEKNLQRVWLLARNPPGWRRHRREGGGGRVEIGARGIVGDHRVSQAKIGVKIQCGPGGVVCGEIVTRLEGADLTGGSSLGGQGGQIWLVVRGERAWVVGPRGGAPGSSRRLVVQRGAPGSCIISLKYKQQLNC</sequence>
<evidence type="ECO:0000256" key="1">
    <source>
        <dbReference type="SAM" id="MobiDB-lite"/>
    </source>
</evidence>
<evidence type="ECO:0000313" key="3">
    <source>
        <dbReference type="Proteomes" id="UP001187192"/>
    </source>
</evidence>